<keyword evidence="2" id="KW-1185">Reference proteome</keyword>
<dbReference type="AlphaFoldDB" id="A0AB40AB46"/>
<accession>A0AB40AB46</accession>
<dbReference type="GeneID" id="118878027"/>
<name>A0AB40AB46_DROSZ</name>
<feature type="region of interest" description="Disordered" evidence="1">
    <location>
        <begin position="39"/>
        <end position="66"/>
    </location>
</feature>
<organism evidence="2 3">
    <name type="scientific">Drosophila suzukii</name>
    <name type="common">Spotted-wing drosophila fruit fly</name>
    <dbReference type="NCBI Taxonomy" id="28584"/>
    <lineage>
        <taxon>Eukaryota</taxon>
        <taxon>Metazoa</taxon>
        <taxon>Ecdysozoa</taxon>
        <taxon>Arthropoda</taxon>
        <taxon>Hexapoda</taxon>
        <taxon>Insecta</taxon>
        <taxon>Pterygota</taxon>
        <taxon>Neoptera</taxon>
        <taxon>Endopterygota</taxon>
        <taxon>Diptera</taxon>
        <taxon>Brachycera</taxon>
        <taxon>Muscomorpha</taxon>
        <taxon>Ephydroidea</taxon>
        <taxon>Drosophilidae</taxon>
        <taxon>Drosophila</taxon>
        <taxon>Sophophora</taxon>
    </lineage>
</organism>
<evidence type="ECO:0000256" key="1">
    <source>
        <dbReference type="SAM" id="MobiDB-lite"/>
    </source>
</evidence>
<evidence type="ECO:0000313" key="3">
    <source>
        <dbReference type="RefSeq" id="XP_036675048.3"/>
    </source>
</evidence>
<dbReference type="RefSeq" id="XP_036675048.3">
    <property type="nucleotide sequence ID" value="XM_036819153.3"/>
</dbReference>
<dbReference type="Proteomes" id="UP001652628">
    <property type="component" value="Chromosome 3"/>
</dbReference>
<sequence>MYSAMANKYYNSENFKNITGDQDENNEDLLDVDEDHLIIAEEETSNKASQIEGEGSPDEDSQDTGGGLAVLKAAIDSFKTPNGCISDDPFTPEPEEPAADYAGESSFAESGIFARGNNFEPSYPPYNVIATERFSHTSEEVSLVSWLIRFYNQNIVYQAYSPPSIPGLHACNCCRRHSRILLNYFGFDLVEVACILLNSAAAQMEPPVVVDDATVQSIASGLFAAMDFTAEEGTPLIGRQGVGRLVTSIILDRESGVLLAYAVAQLVPQALVDDNTGDIVGMMLHQVTRGFGINENCRMIITENTGPVLLEVNQIPNE</sequence>
<evidence type="ECO:0000313" key="2">
    <source>
        <dbReference type="Proteomes" id="UP001652628"/>
    </source>
</evidence>
<proteinExistence type="predicted"/>
<reference evidence="3" key="1">
    <citation type="submission" date="2025-08" db="UniProtKB">
        <authorList>
            <consortium name="RefSeq"/>
        </authorList>
    </citation>
    <scope>IDENTIFICATION</scope>
</reference>
<protein>
    <submittedName>
        <fullName evidence="3">Uncharacterized protein</fullName>
    </submittedName>
</protein>
<gene>
    <name evidence="3" type="primary">LOC118878027</name>
</gene>